<protein>
    <submittedName>
        <fullName evidence="1">Uncharacterized protein</fullName>
    </submittedName>
</protein>
<dbReference type="VEuPathDB" id="FungiDB:FUN_025129"/>
<reference evidence="1 2" key="1">
    <citation type="submission" date="2015-10" db="EMBL/GenBank/DDBJ databases">
        <title>Genome analyses suggest a sexual origin of heterokaryosis in a supposedly ancient asexual fungus.</title>
        <authorList>
            <person name="Ropars J."/>
            <person name="Sedzielewska K."/>
            <person name="Noel J."/>
            <person name="Charron P."/>
            <person name="Farinelli L."/>
            <person name="Marton T."/>
            <person name="Kruger M."/>
            <person name="Pelin A."/>
            <person name="Brachmann A."/>
            <person name="Corradi N."/>
        </authorList>
    </citation>
    <scope>NUCLEOTIDE SEQUENCE [LARGE SCALE GENOMIC DNA]</scope>
    <source>
        <strain evidence="1 2">A4</strain>
    </source>
</reference>
<proteinExistence type="predicted"/>
<evidence type="ECO:0000313" key="2">
    <source>
        <dbReference type="Proteomes" id="UP000234323"/>
    </source>
</evidence>
<dbReference type="VEuPathDB" id="FungiDB:RhiirFUN_024525"/>
<name>A0A2I1H6Z2_9GLOM</name>
<dbReference type="Proteomes" id="UP000234323">
    <property type="component" value="Unassembled WGS sequence"/>
</dbReference>
<keyword evidence="2" id="KW-1185">Reference proteome</keyword>
<organism evidence="1 2">
    <name type="scientific">Rhizophagus irregularis</name>
    <dbReference type="NCBI Taxonomy" id="588596"/>
    <lineage>
        <taxon>Eukaryota</taxon>
        <taxon>Fungi</taxon>
        <taxon>Fungi incertae sedis</taxon>
        <taxon>Mucoromycota</taxon>
        <taxon>Glomeromycotina</taxon>
        <taxon>Glomeromycetes</taxon>
        <taxon>Glomerales</taxon>
        <taxon>Glomeraceae</taxon>
        <taxon>Rhizophagus</taxon>
    </lineage>
</organism>
<dbReference type="AlphaFoldDB" id="A0A2I1H6Z2"/>
<accession>A0A2I1H6Z2</accession>
<comment type="caution">
    <text evidence="1">The sequence shown here is derived from an EMBL/GenBank/DDBJ whole genome shotgun (WGS) entry which is preliminary data.</text>
</comment>
<evidence type="ECO:0000313" key="1">
    <source>
        <dbReference type="EMBL" id="PKY54650.1"/>
    </source>
</evidence>
<dbReference type="VEuPathDB" id="FungiDB:RhiirA1_466685"/>
<dbReference type="EMBL" id="LLXI01001652">
    <property type="protein sequence ID" value="PKY54650.1"/>
    <property type="molecule type" value="Genomic_DNA"/>
</dbReference>
<sequence length="199" mass="23438">MTGSGCAKIWKDTDKDLKMIIGNIAILLFYKQDDKREMECLIRKRKDCKHALASPGLDESDKDSLQTQWDPTIQYNIEWLEKWNALSEGVRIKKTYMTAFSKMMLEKWNALSEGVRIRKTYMTAFSKMMSEKWNALPESVRIKKTYMTAFSKMMLEKWNALSEGVRIKKTYMTAFSKIMSEKWNTNTLPEDVKKRLTRK</sequence>
<gene>
    <name evidence="1" type="ORF">RhiirA4_448095</name>
</gene>